<evidence type="ECO:0000313" key="3">
    <source>
        <dbReference type="Proteomes" id="UP000018009"/>
    </source>
</evidence>
<sequence length="88" mass="9529">MTAAIRVYVMAAYAIFPLLPREAGTLNRRTSPSPMGTADQRTHGRALPQRVRVLSMRAPIPRSVTPSRSLVSSIMVPMTAALIPTLSV</sequence>
<dbReference type="AlphaFoldDB" id="R6KRA9"/>
<evidence type="ECO:0000313" key="2">
    <source>
        <dbReference type="EMBL" id="CDB64662.1"/>
    </source>
</evidence>
<comment type="caution">
    <text evidence="2">The sequence shown here is derived from an EMBL/GenBank/DDBJ whole genome shotgun (WGS) entry which is preliminary data.</text>
</comment>
<feature type="region of interest" description="Disordered" evidence="1">
    <location>
        <begin position="24"/>
        <end position="44"/>
    </location>
</feature>
<name>R6KRA9_9FIRM</name>
<accession>R6KRA9</accession>
<dbReference type="Proteomes" id="UP000018009">
    <property type="component" value="Unassembled WGS sequence"/>
</dbReference>
<protein>
    <submittedName>
        <fullName evidence="2">Uncharacterized protein</fullName>
    </submittedName>
</protein>
<organism evidence="2 3">
    <name type="scientific">[Clostridium] clostridioforme CAG:132</name>
    <dbReference type="NCBI Taxonomy" id="1263065"/>
    <lineage>
        <taxon>Bacteria</taxon>
        <taxon>Bacillati</taxon>
        <taxon>Bacillota</taxon>
        <taxon>Clostridia</taxon>
        <taxon>Lachnospirales</taxon>
        <taxon>Lachnospiraceae</taxon>
        <taxon>Enterocloster</taxon>
    </lineage>
</organism>
<reference evidence="2" key="1">
    <citation type="submission" date="2012-11" db="EMBL/GenBank/DDBJ databases">
        <title>Dependencies among metagenomic species, viruses, plasmids and units of genetic variation.</title>
        <authorList>
            <person name="Nielsen H.B."/>
            <person name="Almeida M."/>
            <person name="Juncker A.S."/>
            <person name="Rasmussen S."/>
            <person name="Li J."/>
            <person name="Sunagawa S."/>
            <person name="Plichta D."/>
            <person name="Gautier L."/>
            <person name="Le Chatelier E."/>
            <person name="Peletier E."/>
            <person name="Bonde I."/>
            <person name="Nielsen T."/>
            <person name="Manichanh C."/>
            <person name="Arumugam M."/>
            <person name="Batto J."/>
            <person name="Santos M.B.Q.D."/>
            <person name="Blom N."/>
            <person name="Borruel N."/>
            <person name="Burgdorf K.S."/>
            <person name="Boumezbeur F."/>
            <person name="Casellas F."/>
            <person name="Dore J."/>
            <person name="Guarner F."/>
            <person name="Hansen T."/>
            <person name="Hildebrand F."/>
            <person name="Kaas R.S."/>
            <person name="Kennedy S."/>
            <person name="Kristiansen K."/>
            <person name="Kultima J.R."/>
            <person name="Leonard P."/>
            <person name="Levenez F."/>
            <person name="Lund O."/>
            <person name="Moumen B."/>
            <person name="Le Paslier D."/>
            <person name="Pons N."/>
            <person name="Pedersen O."/>
            <person name="Prifti E."/>
            <person name="Qin J."/>
            <person name="Raes J."/>
            <person name="Tap J."/>
            <person name="Tims S."/>
            <person name="Ussery D.W."/>
            <person name="Yamada T."/>
            <person name="MetaHit consortium"/>
            <person name="Renault P."/>
            <person name="Sicheritz-Ponten T."/>
            <person name="Bork P."/>
            <person name="Wang J."/>
            <person name="Brunak S."/>
            <person name="Ehrlich S.D."/>
        </authorList>
    </citation>
    <scope>NUCLEOTIDE SEQUENCE [LARGE SCALE GENOMIC DNA]</scope>
</reference>
<dbReference type="EMBL" id="CBDY010000445">
    <property type="protein sequence ID" value="CDB64662.1"/>
    <property type="molecule type" value="Genomic_DNA"/>
</dbReference>
<gene>
    <name evidence="2" type="ORF">BN486_00873</name>
</gene>
<evidence type="ECO:0000256" key="1">
    <source>
        <dbReference type="SAM" id="MobiDB-lite"/>
    </source>
</evidence>
<proteinExistence type="predicted"/>